<sequence>MTVPGLLEADLGPRARGYFTTRGAGASRLPGPADERHAHCTGLNLAAHVGDDPAHVAACRAWLEEAVGLGDGDIAWMNQVHSDVVAHARRGSAPTADALVLDARAEGPRPRPLRGAGVLVADCVPLLLASADGSLVAAVHAGRKGMLDGVVLRAVEEMARLGADPPGISAAIGPRICGRCYEVPEAMRDEAAAVEPACAATTSWGTPGLDVAAGVIAQLQRSGVERIAPGDWCTAEDGRFFSYRREGATGRLAGIVLTTI</sequence>
<dbReference type="SUPFAM" id="SSF64438">
    <property type="entry name" value="CNF1/YfiH-like putative cysteine hydrolases"/>
    <property type="match status" value="1"/>
</dbReference>
<proteinExistence type="inferred from homology"/>
<gene>
    <name evidence="12" type="ORF">SAMN05216246_10886</name>
</gene>
<reference evidence="12 13" key="1">
    <citation type="submission" date="2016-11" db="EMBL/GenBank/DDBJ databases">
        <authorList>
            <person name="Varghese N."/>
            <person name="Submissions S."/>
        </authorList>
    </citation>
    <scope>NUCLEOTIDE SEQUENCE [LARGE SCALE GENOMIC DNA]</scope>
    <source>
        <strain evidence="12 13">PA</strain>
    </source>
</reference>
<evidence type="ECO:0000256" key="7">
    <source>
        <dbReference type="ARBA" id="ARBA00022833"/>
    </source>
</evidence>
<evidence type="ECO:0000256" key="9">
    <source>
        <dbReference type="ARBA" id="ARBA00047989"/>
    </source>
</evidence>
<keyword evidence="5" id="KW-0479">Metal-binding</keyword>
<dbReference type="EMBL" id="FQYL01000008">
    <property type="protein sequence ID" value="SHI99672.1"/>
    <property type="molecule type" value="Genomic_DNA"/>
</dbReference>
<keyword evidence="4" id="KW-0808">Transferase</keyword>
<evidence type="ECO:0000256" key="3">
    <source>
        <dbReference type="ARBA" id="ARBA00007353"/>
    </source>
</evidence>
<comment type="function">
    <text evidence="2">Purine nucleoside enzyme that catalyzes the phosphorolysis of adenosine and inosine nucleosides, yielding D-ribose 1-phosphate and the respective free bases, adenine and hypoxanthine. Also catalyzes the phosphorolysis of S-methyl-5'-thioadenosine into adenine and S-methyl-5-thio-alpha-D-ribose 1-phosphate. Also has adenosine deaminase activity.</text>
</comment>
<keyword evidence="13" id="KW-1185">Reference proteome</keyword>
<dbReference type="InterPro" id="IPR003730">
    <property type="entry name" value="Cu_polyphenol_OxRdtase"/>
</dbReference>
<comment type="catalytic activity">
    <reaction evidence="1">
        <text>inosine + phosphate = alpha-D-ribose 1-phosphate + hypoxanthine</text>
        <dbReference type="Rhea" id="RHEA:27646"/>
        <dbReference type="ChEBI" id="CHEBI:17368"/>
        <dbReference type="ChEBI" id="CHEBI:17596"/>
        <dbReference type="ChEBI" id="CHEBI:43474"/>
        <dbReference type="ChEBI" id="CHEBI:57720"/>
        <dbReference type="EC" id="2.4.2.1"/>
    </reaction>
    <physiologicalReaction direction="left-to-right" evidence="1">
        <dbReference type="Rhea" id="RHEA:27647"/>
    </physiologicalReaction>
</comment>
<dbReference type="Pfam" id="PF02578">
    <property type="entry name" value="Cu-oxidase_4"/>
    <property type="match status" value="1"/>
</dbReference>
<dbReference type="InterPro" id="IPR038371">
    <property type="entry name" value="Cu_polyphenol_OxRdtase_sf"/>
</dbReference>
<evidence type="ECO:0000256" key="10">
    <source>
        <dbReference type="ARBA" id="ARBA00048968"/>
    </source>
</evidence>
<keyword evidence="8" id="KW-0186">Copper</keyword>
<comment type="similarity">
    <text evidence="3">Belongs to the purine nucleoside phosphorylase YfiH/LACC1 family.</text>
</comment>
<dbReference type="PANTHER" id="PTHR30616">
    <property type="entry name" value="UNCHARACTERIZED PROTEIN YFIH"/>
    <property type="match status" value="1"/>
</dbReference>
<evidence type="ECO:0000313" key="12">
    <source>
        <dbReference type="EMBL" id="SHI99672.1"/>
    </source>
</evidence>
<protein>
    <recommendedName>
        <fullName evidence="14">Purine nucleoside phosphorylase</fullName>
    </recommendedName>
</protein>
<comment type="caution">
    <text evidence="12">The sequence shown here is derived from an EMBL/GenBank/DDBJ whole genome shotgun (WGS) entry which is preliminary data.</text>
</comment>
<evidence type="ECO:0008006" key="14">
    <source>
        <dbReference type="Google" id="ProtNLM"/>
    </source>
</evidence>
<evidence type="ECO:0000313" key="13">
    <source>
        <dbReference type="Proteomes" id="UP000184390"/>
    </source>
</evidence>
<name>A0ABY1ID75_9ACTO</name>
<comment type="catalytic activity">
    <reaction evidence="10">
        <text>adenosine + phosphate = alpha-D-ribose 1-phosphate + adenine</text>
        <dbReference type="Rhea" id="RHEA:27642"/>
        <dbReference type="ChEBI" id="CHEBI:16335"/>
        <dbReference type="ChEBI" id="CHEBI:16708"/>
        <dbReference type="ChEBI" id="CHEBI:43474"/>
        <dbReference type="ChEBI" id="CHEBI:57720"/>
        <dbReference type="EC" id="2.4.2.1"/>
    </reaction>
    <physiologicalReaction direction="left-to-right" evidence="10">
        <dbReference type="Rhea" id="RHEA:27643"/>
    </physiologicalReaction>
</comment>
<evidence type="ECO:0000256" key="1">
    <source>
        <dbReference type="ARBA" id="ARBA00000553"/>
    </source>
</evidence>
<dbReference type="InterPro" id="IPR011324">
    <property type="entry name" value="Cytotoxic_necrot_fac-like_cat"/>
</dbReference>
<accession>A0ABY1ID75</accession>
<keyword evidence="7" id="KW-0862">Zinc</keyword>
<organism evidence="12 13">
    <name type="scientific">Actinomyces denticolens</name>
    <dbReference type="NCBI Taxonomy" id="52767"/>
    <lineage>
        <taxon>Bacteria</taxon>
        <taxon>Bacillati</taxon>
        <taxon>Actinomycetota</taxon>
        <taxon>Actinomycetes</taxon>
        <taxon>Actinomycetales</taxon>
        <taxon>Actinomycetaceae</taxon>
        <taxon>Actinomyces</taxon>
    </lineage>
</organism>
<dbReference type="Proteomes" id="UP000184390">
    <property type="component" value="Unassembled WGS sequence"/>
</dbReference>
<evidence type="ECO:0000256" key="4">
    <source>
        <dbReference type="ARBA" id="ARBA00022679"/>
    </source>
</evidence>
<evidence type="ECO:0000256" key="5">
    <source>
        <dbReference type="ARBA" id="ARBA00022723"/>
    </source>
</evidence>
<keyword evidence="6" id="KW-0378">Hydrolase</keyword>
<evidence type="ECO:0000256" key="8">
    <source>
        <dbReference type="ARBA" id="ARBA00023008"/>
    </source>
</evidence>
<evidence type="ECO:0000256" key="6">
    <source>
        <dbReference type="ARBA" id="ARBA00022801"/>
    </source>
</evidence>
<dbReference type="RefSeq" id="WP_073453256.1">
    <property type="nucleotide sequence ID" value="NZ_FQYL01000008.1"/>
</dbReference>
<evidence type="ECO:0000256" key="2">
    <source>
        <dbReference type="ARBA" id="ARBA00003215"/>
    </source>
</evidence>
<dbReference type="PANTHER" id="PTHR30616:SF2">
    <property type="entry name" value="PURINE NUCLEOSIDE PHOSPHORYLASE LACC1"/>
    <property type="match status" value="1"/>
</dbReference>
<dbReference type="CDD" id="cd16833">
    <property type="entry name" value="YfiH"/>
    <property type="match status" value="1"/>
</dbReference>
<comment type="catalytic activity">
    <reaction evidence="9">
        <text>adenosine + H2O + H(+) = inosine + NH4(+)</text>
        <dbReference type="Rhea" id="RHEA:24408"/>
        <dbReference type="ChEBI" id="CHEBI:15377"/>
        <dbReference type="ChEBI" id="CHEBI:15378"/>
        <dbReference type="ChEBI" id="CHEBI:16335"/>
        <dbReference type="ChEBI" id="CHEBI:17596"/>
        <dbReference type="ChEBI" id="CHEBI:28938"/>
        <dbReference type="EC" id="3.5.4.4"/>
    </reaction>
    <physiologicalReaction direction="left-to-right" evidence="9">
        <dbReference type="Rhea" id="RHEA:24409"/>
    </physiologicalReaction>
</comment>
<comment type="catalytic activity">
    <reaction evidence="11">
        <text>S-methyl-5'-thioadenosine + phosphate = 5-(methylsulfanyl)-alpha-D-ribose 1-phosphate + adenine</text>
        <dbReference type="Rhea" id="RHEA:11852"/>
        <dbReference type="ChEBI" id="CHEBI:16708"/>
        <dbReference type="ChEBI" id="CHEBI:17509"/>
        <dbReference type="ChEBI" id="CHEBI:43474"/>
        <dbReference type="ChEBI" id="CHEBI:58533"/>
        <dbReference type="EC" id="2.4.2.28"/>
    </reaction>
    <physiologicalReaction direction="left-to-right" evidence="11">
        <dbReference type="Rhea" id="RHEA:11853"/>
    </physiologicalReaction>
</comment>
<dbReference type="Gene3D" id="3.60.140.10">
    <property type="entry name" value="CNF1/YfiH-like putative cysteine hydrolases"/>
    <property type="match status" value="1"/>
</dbReference>
<evidence type="ECO:0000256" key="11">
    <source>
        <dbReference type="ARBA" id="ARBA00049893"/>
    </source>
</evidence>